<dbReference type="InterPro" id="IPR007420">
    <property type="entry name" value="DUF465"/>
</dbReference>
<dbReference type="RefSeq" id="WP_150041712.1">
    <property type="nucleotide sequence ID" value="NZ_OW485601.1"/>
</dbReference>
<dbReference type="EMBL" id="VWPK01000022">
    <property type="protein sequence ID" value="KAA5611334.1"/>
    <property type="molecule type" value="Genomic_DNA"/>
</dbReference>
<sequence>MLTDRDSLLRKLHELRSEHRDLDTVISRLSEHGAMDQLQLQRLKKRKLLLKDEISWLESRLIPDSIA</sequence>
<dbReference type="Proteomes" id="UP000325255">
    <property type="component" value="Unassembled WGS sequence"/>
</dbReference>
<reference evidence="1 2" key="1">
    <citation type="submission" date="2019-09" db="EMBL/GenBank/DDBJ databases">
        <title>Genome sequence of Rhodovastum atsumiense, a diverse member of the Acetobacteraceae family of non-sulfur purple photosynthetic bacteria.</title>
        <authorList>
            <person name="Meyer T."/>
            <person name="Kyndt J."/>
        </authorList>
    </citation>
    <scope>NUCLEOTIDE SEQUENCE [LARGE SCALE GENOMIC DNA]</scope>
    <source>
        <strain evidence="1 2">DSM 21279</strain>
    </source>
</reference>
<dbReference type="Gene3D" id="6.10.280.50">
    <property type="match status" value="1"/>
</dbReference>
<keyword evidence="2" id="KW-1185">Reference proteome</keyword>
<dbReference type="Pfam" id="PF04325">
    <property type="entry name" value="DUF465"/>
    <property type="match status" value="1"/>
</dbReference>
<evidence type="ECO:0000313" key="2">
    <source>
        <dbReference type="Proteomes" id="UP000325255"/>
    </source>
</evidence>
<evidence type="ECO:0000313" key="1">
    <source>
        <dbReference type="EMBL" id="KAA5611334.1"/>
    </source>
</evidence>
<organism evidence="1 2">
    <name type="scientific">Rhodovastum atsumiense</name>
    <dbReference type="NCBI Taxonomy" id="504468"/>
    <lineage>
        <taxon>Bacteria</taxon>
        <taxon>Pseudomonadati</taxon>
        <taxon>Pseudomonadota</taxon>
        <taxon>Alphaproteobacteria</taxon>
        <taxon>Acetobacterales</taxon>
        <taxon>Acetobacteraceae</taxon>
        <taxon>Rhodovastum</taxon>
    </lineage>
</organism>
<dbReference type="OrthoDB" id="7869924at2"/>
<comment type="caution">
    <text evidence="1">The sequence shown here is derived from an EMBL/GenBank/DDBJ whole genome shotgun (WGS) entry which is preliminary data.</text>
</comment>
<proteinExistence type="predicted"/>
<accession>A0A5M6ISN7</accession>
<name>A0A5M6ISN7_9PROT</name>
<dbReference type="AlphaFoldDB" id="A0A5M6ISN7"/>
<protein>
    <submittedName>
        <fullName evidence="1">DUF465 domain-containing protein</fullName>
    </submittedName>
</protein>
<gene>
    <name evidence="1" type="ORF">F1189_15045</name>
</gene>
<dbReference type="InterPro" id="IPR038444">
    <property type="entry name" value="DUF465_sf"/>
</dbReference>